<name>A0A7V8FPW3_9BURK</name>
<evidence type="ECO:0000313" key="15">
    <source>
        <dbReference type="Proteomes" id="UP000461670"/>
    </source>
</evidence>
<dbReference type="EMBL" id="WNDQ01000016">
    <property type="protein sequence ID" value="KAF1021970.1"/>
    <property type="molecule type" value="Genomic_DNA"/>
</dbReference>
<dbReference type="AlphaFoldDB" id="A0A7V8FPW3"/>
<dbReference type="InterPro" id="IPR000184">
    <property type="entry name" value="Bac_surfAg_D15"/>
</dbReference>
<feature type="domain" description="POTRA" evidence="12">
    <location>
        <begin position="201"/>
        <end position="274"/>
    </location>
</feature>
<evidence type="ECO:0000256" key="2">
    <source>
        <dbReference type="ARBA" id="ARBA00010248"/>
    </source>
</evidence>
<evidence type="ECO:0000313" key="14">
    <source>
        <dbReference type="EMBL" id="KAF1021970.1"/>
    </source>
</evidence>
<comment type="similarity">
    <text evidence="2">Belongs to the TamA family.</text>
</comment>
<comment type="subunit">
    <text evidence="10">Interacts with TamB to form the translocation and assembly module (TAM).</text>
</comment>
<sequence>MLALAVALTGCQTLQEEHKPPAKPAFALEVEGPDDVRELLQQHLELQRFREFQGLRDLEINRLIGMAPDNIRELLATLGYFSPDIEIERENRPGQIPVVRVKVQPGPATHVTDVEWRFQGDIATNPDADVARQRTQIQRDWLLEPGKRFRQSDWASAKTEAVRGLTARRYLAGKLADSQADVDPFKQGARLGLTLDSGPVYRFGGLQVQGLRRYDQTLMVERFARIERGSEYDRDTLLAAQQRLADSGYFDSVFLYVDPASDPQDAPVQVQVSEAKMQKVVLGVGYSTDERARLSAQHTYLRIPGLDWKATTKLSISQEDRTASIDLLSPPNEHYWRNSISAALSNTDYADLNVKGQSFKVGRTRTSDDGHDDLSYFVQLERNQESSSLGSQLTSATMLGGSWVRRRFDNDSFPTRGWGLGLDAGAGFTMSGKQYPFTRVGARALGFVPLPTGAGRIALRAQGAAVTARTEAPVPASLKFLTGGDATVRGYSYRSIGVTTDGVTVPGRYLALGSIEWQRPIVLDGRPSAWESLVFVDSGSVADKPQNLSFSTGVGVGARWRSPIGPFQISTAYGLKDKKMRLHLAVGFVF</sequence>
<evidence type="ECO:0000256" key="6">
    <source>
        <dbReference type="ARBA" id="ARBA00022729"/>
    </source>
</evidence>
<dbReference type="Proteomes" id="UP000461670">
    <property type="component" value="Unassembled WGS sequence"/>
</dbReference>
<evidence type="ECO:0000256" key="3">
    <source>
        <dbReference type="ARBA" id="ARBA00015419"/>
    </source>
</evidence>
<keyword evidence="4" id="KW-1134">Transmembrane beta strand</keyword>
<accession>A0A7V8FPW3</accession>
<protein>
    <recommendedName>
        <fullName evidence="3">Translocation and assembly module subunit TamA</fullName>
    </recommendedName>
    <alternativeName>
        <fullName evidence="9">Autotransporter assembly factor TamA</fullName>
    </alternativeName>
</protein>
<evidence type="ECO:0000256" key="1">
    <source>
        <dbReference type="ARBA" id="ARBA00004442"/>
    </source>
</evidence>
<dbReference type="Gene3D" id="3.10.20.310">
    <property type="entry name" value="membrane protein fhac"/>
    <property type="match status" value="2"/>
</dbReference>
<dbReference type="Pfam" id="PF01103">
    <property type="entry name" value="Omp85"/>
    <property type="match status" value="1"/>
</dbReference>
<dbReference type="GO" id="GO:0009279">
    <property type="term" value="C:cell outer membrane"/>
    <property type="evidence" value="ECO:0007669"/>
    <property type="project" value="UniProtKB-SubCell"/>
</dbReference>
<evidence type="ECO:0000256" key="8">
    <source>
        <dbReference type="ARBA" id="ARBA00023237"/>
    </source>
</evidence>
<comment type="subcellular location">
    <subcellularLocation>
        <location evidence="1">Cell outer membrane</location>
    </subcellularLocation>
</comment>
<keyword evidence="8" id="KW-0998">Cell outer membrane</keyword>
<evidence type="ECO:0000256" key="9">
    <source>
        <dbReference type="ARBA" id="ARBA00033063"/>
    </source>
</evidence>
<comment type="caution">
    <text evidence="14">The sequence shown here is derived from an EMBL/GenBank/DDBJ whole genome shotgun (WGS) entry which is preliminary data.</text>
</comment>
<feature type="domain" description="Bacterial surface antigen (D15)" evidence="11">
    <location>
        <begin position="315"/>
        <end position="579"/>
    </location>
</feature>
<dbReference type="InterPro" id="IPR039910">
    <property type="entry name" value="D15-like"/>
</dbReference>
<evidence type="ECO:0000256" key="10">
    <source>
        <dbReference type="ARBA" id="ARBA00093548"/>
    </source>
</evidence>
<dbReference type="InterPro" id="IPR035243">
    <property type="entry name" value="TamA_POTRA_Dom_1"/>
</dbReference>
<keyword evidence="6" id="KW-0732">Signal</keyword>
<evidence type="ECO:0000259" key="11">
    <source>
        <dbReference type="Pfam" id="PF01103"/>
    </source>
</evidence>
<evidence type="ECO:0000259" key="12">
    <source>
        <dbReference type="Pfam" id="PF07244"/>
    </source>
</evidence>
<dbReference type="Pfam" id="PF07244">
    <property type="entry name" value="POTRA"/>
    <property type="match status" value="1"/>
</dbReference>
<keyword evidence="7" id="KW-0472">Membrane</keyword>
<evidence type="ECO:0000256" key="4">
    <source>
        <dbReference type="ARBA" id="ARBA00022452"/>
    </source>
</evidence>
<gene>
    <name evidence="14" type="primary">tamA</name>
    <name evidence="14" type="ORF">GAK30_01472</name>
</gene>
<dbReference type="PANTHER" id="PTHR12815">
    <property type="entry name" value="SORTING AND ASSEMBLY MACHINERY SAMM50 PROTEIN FAMILY MEMBER"/>
    <property type="match status" value="1"/>
</dbReference>
<dbReference type="InterPro" id="IPR010827">
    <property type="entry name" value="BamA/TamA_POTRA"/>
</dbReference>
<keyword evidence="5" id="KW-0812">Transmembrane</keyword>
<dbReference type="PANTHER" id="PTHR12815:SF47">
    <property type="entry name" value="TRANSLOCATION AND ASSEMBLY MODULE SUBUNIT TAMA"/>
    <property type="match status" value="1"/>
</dbReference>
<evidence type="ECO:0000256" key="7">
    <source>
        <dbReference type="ARBA" id="ARBA00023136"/>
    </source>
</evidence>
<dbReference type="Pfam" id="PF17243">
    <property type="entry name" value="POTRA_TamA_1"/>
    <property type="match status" value="1"/>
</dbReference>
<organism evidence="14 15">
    <name type="scientific">Paracidovorax wautersii</name>
    <dbReference type="NCBI Taxonomy" id="1177982"/>
    <lineage>
        <taxon>Bacteria</taxon>
        <taxon>Pseudomonadati</taxon>
        <taxon>Pseudomonadota</taxon>
        <taxon>Betaproteobacteria</taxon>
        <taxon>Burkholderiales</taxon>
        <taxon>Comamonadaceae</taxon>
        <taxon>Paracidovorax</taxon>
    </lineage>
</organism>
<proteinExistence type="inferred from homology"/>
<evidence type="ECO:0000259" key="13">
    <source>
        <dbReference type="Pfam" id="PF17243"/>
    </source>
</evidence>
<evidence type="ECO:0000256" key="5">
    <source>
        <dbReference type="ARBA" id="ARBA00022692"/>
    </source>
</evidence>
<feature type="domain" description="TamA POTRA" evidence="13">
    <location>
        <begin position="33"/>
        <end position="105"/>
    </location>
</feature>
<reference evidence="15" key="1">
    <citation type="journal article" date="2020" name="MBio">
        <title>Horizontal gene transfer to a defensive symbiont with a reduced genome amongst a multipartite beetle microbiome.</title>
        <authorList>
            <person name="Waterworth S.C."/>
            <person name="Florez L.V."/>
            <person name="Rees E.R."/>
            <person name="Hertweck C."/>
            <person name="Kaltenpoth M."/>
            <person name="Kwan J.C."/>
        </authorList>
    </citation>
    <scope>NUCLEOTIDE SEQUENCE [LARGE SCALE GENOMIC DNA]</scope>
</reference>
<dbReference type="Gene3D" id="2.40.160.50">
    <property type="entry name" value="membrane protein fhac: a member of the omp85/tpsb transporter family"/>
    <property type="match status" value="1"/>
</dbReference>